<keyword evidence="1" id="KW-0812">Transmembrane</keyword>
<organism evidence="2 3">
    <name type="scientific">Corynebacterium xerosis</name>
    <dbReference type="NCBI Taxonomy" id="1725"/>
    <lineage>
        <taxon>Bacteria</taxon>
        <taxon>Bacillati</taxon>
        <taxon>Actinomycetota</taxon>
        <taxon>Actinomycetes</taxon>
        <taxon>Mycobacteriales</taxon>
        <taxon>Corynebacteriaceae</taxon>
        <taxon>Corynebacterium</taxon>
    </lineage>
</organism>
<keyword evidence="1" id="KW-1133">Transmembrane helix</keyword>
<dbReference type="Proteomes" id="UP000589552">
    <property type="component" value="Unassembled WGS sequence"/>
</dbReference>
<sequence length="494" mass="53637">MSNDVTEPIQYSLGQPPQRTGLGGFSMKATLIVATGFFTFLVLQLIGLAKLGFTVVLPATALAAVLVSVRWATRTVAEMGQIVWQDRARQRLREDEYLSGPSSRVPGGRRRLPGLLARTESMSGTDSDGQPFVAIIDRPRREATVLLDCQLTGQTAMTQEERNGQTAEWSRWLAMLSLSGDVESAVIVVGTRPGTGQLVSKEVSSIVVPEAPPVAHTIMDEMAETLSIGVPEIQAHVAITVKFDGEVMADGSFMGQLATRLPGWYSSLSWAGILAEPMDEDRAVARIHGFFNPASEVDFEELSIDGEPHFLAWDDAGPSSALTGRDAYFHDGVTSVTWEMREAPRSTFEDMLLRTLIAPHPRIARKRVALVYRPYEAGAGASRVEDEHRDAMVAANSSKKVTSAKAEMRLEHTEAARRAQARGAQLGRYSLFVTATVDDPAQLQRVRHDVEQLGAGASIRLAPMTRQQDTGFQITCGAGQVPWGKESTSSMASA</sequence>
<gene>
    <name evidence="2" type="ORF">HF852_10220</name>
</gene>
<feature type="transmembrane region" description="Helical" evidence="1">
    <location>
        <begin position="29"/>
        <end position="49"/>
    </location>
</feature>
<dbReference type="EMBL" id="JABAGA010000006">
    <property type="protein sequence ID" value="NMF09964.1"/>
    <property type="molecule type" value="Genomic_DNA"/>
</dbReference>
<comment type="caution">
    <text evidence="2">The sequence shown here is derived from an EMBL/GenBank/DDBJ whole genome shotgun (WGS) entry which is preliminary data.</text>
</comment>
<protein>
    <recommendedName>
        <fullName evidence="4">PrgI family protein</fullName>
    </recommendedName>
</protein>
<dbReference type="AlphaFoldDB" id="A0A7X9XTT5"/>
<evidence type="ECO:0000256" key="1">
    <source>
        <dbReference type="SAM" id="Phobius"/>
    </source>
</evidence>
<evidence type="ECO:0000313" key="3">
    <source>
        <dbReference type="Proteomes" id="UP000589552"/>
    </source>
</evidence>
<evidence type="ECO:0000313" key="2">
    <source>
        <dbReference type="EMBL" id="NMF09964.1"/>
    </source>
</evidence>
<proteinExistence type="predicted"/>
<dbReference type="NCBIfam" id="NF042935">
    <property type="entry name" value="SCO6880_fam"/>
    <property type="match status" value="1"/>
</dbReference>
<feature type="transmembrane region" description="Helical" evidence="1">
    <location>
        <begin position="55"/>
        <end position="73"/>
    </location>
</feature>
<dbReference type="InterPro" id="IPR049978">
    <property type="entry name" value="SCO6880-like"/>
</dbReference>
<evidence type="ECO:0008006" key="4">
    <source>
        <dbReference type="Google" id="ProtNLM"/>
    </source>
</evidence>
<keyword evidence="1" id="KW-0472">Membrane</keyword>
<reference evidence="2 3" key="1">
    <citation type="submission" date="2020-04" db="EMBL/GenBank/DDBJ databases">
        <authorList>
            <person name="Hitch T.C.A."/>
            <person name="Wylensek D."/>
            <person name="Clavel T."/>
        </authorList>
    </citation>
    <scope>NUCLEOTIDE SEQUENCE [LARGE SCALE GENOMIC DNA]</scope>
    <source>
        <strain evidence="2 3">BL-383-APC-2I</strain>
    </source>
</reference>
<accession>A0A7X9XTT5</accession>
<dbReference type="RefSeq" id="WP_168938172.1">
    <property type="nucleotide sequence ID" value="NZ_JABAGA010000006.1"/>
</dbReference>
<name>A0A7X9XTT5_9CORY</name>